<keyword evidence="3" id="KW-1185">Reference proteome</keyword>
<feature type="compositionally biased region" description="Pro residues" evidence="1">
    <location>
        <begin position="483"/>
        <end position="500"/>
    </location>
</feature>
<gene>
    <name evidence="2" type="ORF">GLX27_000050</name>
</gene>
<organism evidence="2 3">
    <name type="scientific">Malassezia furfur</name>
    <name type="common">Pityriasis versicolor infection agent</name>
    <name type="synonym">Pityrosporum furfur</name>
    <dbReference type="NCBI Taxonomy" id="55194"/>
    <lineage>
        <taxon>Eukaryota</taxon>
        <taxon>Fungi</taxon>
        <taxon>Dikarya</taxon>
        <taxon>Basidiomycota</taxon>
        <taxon>Ustilaginomycotina</taxon>
        <taxon>Malasseziomycetes</taxon>
        <taxon>Malasseziales</taxon>
        <taxon>Malasseziaceae</taxon>
        <taxon>Malassezia</taxon>
    </lineage>
</organism>
<evidence type="ECO:0008006" key="4">
    <source>
        <dbReference type="Google" id="ProtNLM"/>
    </source>
</evidence>
<feature type="compositionally biased region" description="Polar residues" evidence="1">
    <location>
        <begin position="129"/>
        <end position="153"/>
    </location>
</feature>
<name>A0ABY8EHW2_MALFU</name>
<feature type="compositionally biased region" description="Basic and acidic residues" evidence="1">
    <location>
        <begin position="75"/>
        <end position="89"/>
    </location>
</feature>
<dbReference type="EMBL" id="CP046234">
    <property type="protein sequence ID" value="WFD45430.1"/>
    <property type="molecule type" value="Genomic_DNA"/>
</dbReference>
<feature type="region of interest" description="Disordered" evidence="1">
    <location>
        <begin position="203"/>
        <end position="232"/>
    </location>
</feature>
<accession>A0ABY8EHW2</accession>
<proteinExistence type="predicted"/>
<dbReference type="Proteomes" id="UP000818624">
    <property type="component" value="Chromosome 1"/>
</dbReference>
<feature type="compositionally biased region" description="Low complexity" evidence="1">
    <location>
        <begin position="209"/>
        <end position="222"/>
    </location>
</feature>
<evidence type="ECO:0000256" key="1">
    <source>
        <dbReference type="SAM" id="MobiDB-lite"/>
    </source>
</evidence>
<evidence type="ECO:0000313" key="2">
    <source>
        <dbReference type="EMBL" id="WFD45430.1"/>
    </source>
</evidence>
<evidence type="ECO:0000313" key="3">
    <source>
        <dbReference type="Proteomes" id="UP000818624"/>
    </source>
</evidence>
<sequence length="523" mass="54233">MDPTDVGESWVAALSRYHTAATPLPPSPGKGWDESAFVTSRPKLVAQRTQAPSSATRAQAPPAAPAARRPSQQYERARDDARTPPRERTSWLAGLFKPHEGSTARRLSKRLSMPLVGAPPSRSAARMTSGGTARTASTQRVRPTIVLTQSADARTSWGADAETNDDADASTHTVIDTQAAPAQDSTVHSSAYAEHSADARLEAYPPPAHADGAWAADPGAAAPVPPSASQPVGWDTAEASGAWNVAQPTYPAAEASAAWNAAQPSYPTAEASAAWNAAQPSYPTADTSAVWNAAQPSYPPVAASSSEATGLAPALSYPTTEASAGWNAAQPSYPTAEASSSEATGLAPALSYLHVPVVPWPTYLSHDTSSPSERAAPRAYAPPEIPVRRTDASVRAQRHWSMPTSLAGALFPPADTSPQLAPPIGAVAGRAASPFLPALFLAPASGAPRAVSTPVRPAPQRSASGAFKWRAPGSFTARRRSQPLPPLRPPPESGLPPIPDVPDTSGSLPMSERSGNEAFGFAV</sequence>
<feature type="compositionally biased region" description="Low complexity" evidence="1">
    <location>
        <begin position="49"/>
        <end position="73"/>
    </location>
</feature>
<protein>
    <recommendedName>
        <fullName evidence="4">Proteophosphoglycan ppg4</fullName>
    </recommendedName>
</protein>
<feature type="region of interest" description="Disordered" evidence="1">
    <location>
        <begin position="448"/>
        <end position="523"/>
    </location>
</feature>
<reference evidence="2 3" key="1">
    <citation type="journal article" date="2020" name="Elife">
        <title>Loss of centromere function drives karyotype evolution in closely related Malassezia species.</title>
        <authorList>
            <person name="Sankaranarayanan S.R."/>
            <person name="Ianiri G."/>
            <person name="Coelho M.A."/>
            <person name="Reza M.H."/>
            <person name="Thimmappa B.C."/>
            <person name="Ganguly P."/>
            <person name="Vadnala R.N."/>
            <person name="Sun S."/>
            <person name="Siddharthan R."/>
            <person name="Tellgren-Roth C."/>
            <person name="Dawson T.L."/>
            <person name="Heitman J."/>
            <person name="Sanyal K."/>
        </authorList>
    </citation>
    <scope>NUCLEOTIDE SEQUENCE [LARGE SCALE GENOMIC DNA]</scope>
    <source>
        <strain evidence="2">CBS14141</strain>
    </source>
</reference>
<feature type="region of interest" description="Disordered" evidence="1">
    <location>
        <begin position="20"/>
        <end position="165"/>
    </location>
</feature>